<evidence type="ECO:0008006" key="3">
    <source>
        <dbReference type="Google" id="ProtNLM"/>
    </source>
</evidence>
<reference evidence="1 2" key="1">
    <citation type="journal article" date="2015" name="Genome Announc.">
        <title>Expanding the biotechnology potential of lactobacilli through comparative genomics of 213 strains and associated genera.</title>
        <authorList>
            <person name="Sun Z."/>
            <person name="Harris H.M."/>
            <person name="McCann A."/>
            <person name="Guo C."/>
            <person name="Argimon S."/>
            <person name="Zhang W."/>
            <person name="Yang X."/>
            <person name="Jeffery I.B."/>
            <person name="Cooney J.C."/>
            <person name="Kagawa T.F."/>
            <person name="Liu W."/>
            <person name="Song Y."/>
            <person name="Salvetti E."/>
            <person name="Wrobel A."/>
            <person name="Rasinkangas P."/>
            <person name="Parkhill J."/>
            <person name="Rea M.C."/>
            <person name="O'Sullivan O."/>
            <person name="Ritari J."/>
            <person name="Douillard F.P."/>
            <person name="Paul Ross R."/>
            <person name="Yang R."/>
            <person name="Briner A.E."/>
            <person name="Felis G.E."/>
            <person name="de Vos W.M."/>
            <person name="Barrangou R."/>
            <person name="Klaenhammer T.R."/>
            <person name="Caufield P.W."/>
            <person name="Cui Y."/>
            <person name="Zhang H."/>
            <person name="O'Toole P.W."/>
        </authorList>
    </citation>
    <scope>NUCLEOTIDE SEQUENCE [LARGE SCALE GENOMIC DNA]</scope>
    <source>
        <strain evidence="1 2">DSM 18527</strain>
    </source>
</reference>
<dbReference type="GO" id="GO:0006355">
    <property type="term" value="P:regulation of DNA-templated transcription"/>
    <property type="evidence" value="ECO:0007669"/>
    <property type="project" value="InterPro"/>
</dbReference>
<sequence length="89" mass="10268">MIVEVFEMEQKQLLVKVDAKLTQEVETYCSIYSVDEQEVIQSALSEYLEQRQETMRSLIAGYTEMASINSEICQEFSACESEAYLHTIN</sequence>
<dbReference type="Gene3D" id="1.10.1220.10">
    <property type="entry name" value="Met repressor-like"/>
    <property type="match status" value="1"/>
</dbReference>
<dbReference type="eggNOG" id="ENOG5033HA2">
    <property type="taxonomic scope" value="Bacteria"/>
</dbReference>
<gene>
    <name evidence="1" type="ORF">FC83_GL000592</name>
</gene>
<comment type="caution">
    <text evidence="1">The sequence shown here is derived from an EMBL/GenBank/DDBJ whole genome shotgun (WGS) entry which is preliminary data.</text>
</comment>
<name>A0A0R1XU37_9LACO</name>
<accession>A0A0R1XU37</accession>
<dbReference type="InterPro" id="IPR013321">
    <property type="entry name" value="Arc_rbn_hlx_hlx"/>
</dbReference>
<dbReference type="PATRIC" id="fig|1423734.3.peg.598"/>
<protein>
    <recommendedName>
        <fullName evidence="3">Ribbon-helix-helix protein CopG domain-containing protein</fullName>
    </recommendedName>
</protein>
<evidence type="ECO:0000313" key="2">
    <source>
        <dbReference type="Proteomes" id="UP000051236"/>
    </source>
</evidence>
<organism evidence="1 2">
    <name type="scientific">Agrilactobacillus composti DSM 18527 = JCM 14202</name>
    <dbReference type="NCBI Taxonomy" id="1423734"/>
    <lineage>
        <taxon>Bacteria</taxon>
        <taxon>Bacillati</taxon>
        <taxon>Bacillota</taxon>
        <taxon>Bacilli</taxon>
        <taxon>Lactobacillales</taxon>
        <taxon>Lactobacillaceae</taxon>
        <taxon>Agrilactobacillus</taxon>
    </lineage>
</organism>
<keyword evidence="2" id="KW-1185">Reference proteome</keyword>
<dbReference type="AlphaFoldDB" id="A0A0R1XU37"/>
<dbReference type="EMBL" id="AZGA01000077">
    <property type="protein sequence ID" value="KRM31531.1"/>
    <property type="molecule type" value="Genomic_DNA"/>
</dbReference>
<evidence type="ECO:0000313" key="1">
    <source>
        <dbReference type="EMBL" id="KRM31531.1"/>
    </source>
</evidence>
<dbReference type="STRING" id="1423734.FC83_GL000592"/>
<dbReference type="Proteomes" id="UP000051236">
    <property type="component" value="Unassembled WGS sequence"/>
</dbReference>
<proteinExistence type="predicted"/>